<dbReference type="EnsemblMetazoa" id="tetur11g01660.1">
    <property type="protein sequence ID" value="tetur11g01660.1"/>
    <property type="gene ID" value="tetur11g01660"/>
</dbReference>
<evidence type="ECO:0000313" key="2">
    <source>
        <dbReference type="Proteomes" id="UP000015104"/>
    </source>
</evidence>
<accession>T1KGQ7</accession>
<sequence>MLILTIVSVESEKEQSNGFSLRQLFERQVSRLQRLAPSTNQQSEMNEQSERSIYSSSRLMESVNKGIAANYKKFKGAGSWID</sequence>
<evidence type="ECO:0000313" key="1">
    <source>
        <dbReference type="EnsemblMetazoa" id="tetur11g01660.1"/>
    </source>
</evidence>
<keyword evidence="2" id="KW-1185">Reference proteome</keyword>
<name>T1KGQ7_TETUR</name>
<dbReference type="AlphaFoldDB" id="T1KGQ7"/>
<dbReference type="EMBL" id="CAEY01000070">
    <property type="status" value="NOT_ANNOTATED_CDS"/>
    <property type="molecule type" value="Genomic_DNA"/>
</dbReference>
<dbReference type="HOGENOM" id="CLU_2561231_0_0_1"/>
<reference evidence="1" key="2">
    <citation type="submission" date="2015-06" db="UniProtKB">
        <authorList>
            <consortium name="EnsemblMetazoa"/>
        </authorList>
    </citation>
    <scope>IDENTIFICATION</scope>
</reference>
<dbReference type="Proteomes" id="UP000015104">
    <property type="component" value="Unassembled WGS sequence"/>
</dbReference>
<reference evidence="2" key="1">
    <citation type="submission" date="2011-08" db="EMBL/GenBank/DDBJ databases">
        <authorList>
            <person name="Rombauts S."/>
        </authorList>
    </citation>
    <scope>NUCLEOTIDE SEQUENCE</scope>
    <source>
        <strain evidence="2">London</strain>
    </source>
</reference>
<proteinExistence type="predicted"/>
<organism evidence="1 2">
    <name type="scientific">Tetranychus urticae</name>
    <name type="common">Two-spotted spider mite</name>
    <dbReference type="NCBI Taxonomy" id="32264"/>
    <lineage>
        <taxon>Eukaryota</taxon>
        <taxon>Metazoa</taxon>
        <taxon>Ecdysozoa</taxon>
        <taxon>Arthropoda</taxon>
        <taxon>Chelicerata</taxon>
        <taxon>Arachnida</taxon>
        <taxon>Acari</taxon>
        <taxon>Acariformes</taxon>
        <taxon>Trombidiformes</taxon>
        <taxon>Prostigmata</taxon>
        <taxon>Eleutherengona</taxon>
        <taxon>Raphignathae</taxon>
        <taxon>Tetranychoidea</taxon>
        <taxon>Tetranychidae</taxon>
        <taxon>Tetranychus</taxon>
    </lineage>
</organism>
<protein>
    <submittedName>
        <fullName evidence="1">Uncharacterized protein</fullName>
    </submittedName>
</protein>